<feature type="compositionally biased region" description="Polar residues" evidence="1">
    <location>
        <begin position="652"/>
        <end position="663"/>
    </location>
</feature>
<dbReference type="EMBL" id="SWKV01000004">
    <property type="protein sequence ID" value="KAF3046492.1"/>
    <property type="molecule type" value="Genomic_DNA"/>
</dbReference>
<comment type="caution">
    <text evidence="2">The sequence shown here is derived from an EMBL/GenBank/DDBJ whole genome shotgun (WGS) entry which is preliminary data.</text>
</comment>
<feature type="region of interest" description="Disordered" evidence="1">
    <location>
        <begin position="74"/>
        <end position="143"/>
    </location>
</feature>
<dbReference type="InterPro" id="IPR009072">
    <property type="entry name" value="Histone-fold"/>
</dbReference>
<protein>
    <submittedName>
        <fullName evidence="2">Uncharacterized protein</fullName>
    </submittedName>
</protein>
<keyword evidence="3" id="KW-1185">Reference proteome</keyword>
<dbReference type="Gene3D" id="1.10.20.10">
    <property type="entry name" value="Histone, subunit A"/>
    <property type="match status" value="1"/>
</dbReference>
<feature type="compositionally biased region" description="Polar residues" evidence="1">
    <location>
        <begin position="557"/>
        <end position="589"/>
    </location>
</feature>
<dbReference type="Proteomes" id="UP000758155">
    <property type="component" value="Unassembled WGS sequence"/>
</dbReference>
<feature type="compositionally biased region" description="Polar residues" evidence="1">
    <location>
        <begin position="320"/>
        <end position="334"/>
    </location>
</feature>
<evidence type="ECO:0000313" key="2">
    <source>
        <dbReference type="EMBL" id="KAF3046492.1"/>
    </source>
</evidence>
<dbReference type="Pfam" id="PF10384">
    <property type="entry name" value="Scm3"/>
    <property type="match status" value="1"/>
</dbReference>
<feature type="compositionally biased region" description="Basic and acidic residues" evidence="1">
    <location>
        <begin position="93"/>
        <end position="107"/>
    </location>
</feature>
<sequence>MEAPAKRLRILRSVEVDETNPDYIAAKHKQQEKFKGRLEKLFAKYGDMHESMSDEIDFNTGKVVVDRGHLRRVQRHMKRKGPGLLDSLLAPELQREDSPEEGEGHIESEDELAPTQTRKRKRDSVEDGKEVVQGLERQNAASVTSPLQAMSTVTAHANALQVPSTPNPGANLFQQIQQTPLDQQAQAALLANLNQTIAQAVSQAVAPFLRILQNTPKGQAAAPLFPAPSPHLPAIDSVRPAADPKWYFPPISAASDIRPSDAHGSSPPITKEAQPQTTRCNDISSPIVARRSSPKVRVPRRQGTAKTKQSSRLPEPSVERCQSSHSLPASCLNNDTKEASLPNNDTPSNKVRRVRSLRKYCFTDEDDVYISKRRELHNMSFKAIKDSKAKWSQWPPSAIYNHWNNRLKDKNLHLRDGPGTASIAQHPSETPVEHEEHYFSSIEIPETSSAEHRLPTPSSLEQEDSHVERAMVPSSSHFNDDELELLSLAGADVSDDVLRHSSQCVDDMYPTPDEPLPSIEDEEFENLRDEDELQKMLQDELRHEMKVEDSPMPAAIQSKNLPSTIPETQESIRVASTPNQKQAPNAQPKSKSKPRPIPTNRAATDATDDLDLIGSNDGPKTKHVYIKQEPLSPQATRILCSSPAPKTPRNPPQSSGSIANSTGKLDRRAFLKEVKQGWAKAKGKTHSSQKRRSLNALSVVKNRPWAEGDLGDSEDELAV</sequence>
<dbReference type="AlphaFoldDB" id="A0A9P5C5W9"/>
<dbReference type="PANTHER" id="PTHR15992:SF5">
    <property type="entry name" value="HOLLIDAY JUNCTION RECOGNITION PROTEIN"/>
    <property type="match status" value="1"/>
</dbReference>
<accession>A0A9P5C5W9</accession>
<feature type="compositionally biased region" description="Acidic residues" evidence="1">
    <location>
        <begin position="709"/>
        <end position="719"/>
    </location>
</feature>
<feature type="compositionally biased region" description="Polar residues" evidence="1">
    <location>
        <begin position="273"/>
        <end position="284"/>
    </location>
</feature>
<feature type="region of interest" description="Disordered" evidence="1">
    <location>
        <begin position="257"/>
        <end position="350"/>
    </location>
</feature>
<reference evidence="2" key="1">
    <citation type="submission" date="2019-04" db="EMBL/GenBank/DDBJ databases">
        <title>Sequencing of skin fungus with MAO and IRED activity.</title>
        <authorList>
            <person name="Marsaioli A.J."/>
            <person name="Bonatto J.M.C."/>
            <person name="Reis Junior O."/>
        </authorList>
    </citation>
    <scope>NUCLEOTIDE SEQUENCE</scope>
    <source>
        <strain evidence="2">28M1</strain>
    </source>
</reference>
<evidence type="ECO:0000256" key="1">
    <source>
        <dbReference type="SAM" id="MobiDB-lite"/>
    </source>
</evidence>
<dbReference type="InterPro" id="IPR018465">
    <property type="entry name" value="Scm3/HJURP"/>
</dbReference>
<feature type="compositionally biased region" description="Basic and acidic residues" evidence="1">
    <location>
        <begin position="664"/>
        <end position="675"/>
    </location>
</feature>
<organism evidence="2 3">
    <name type="scientific">Didymella heteroderae</name>
    <dbReference type="NCBI Taxonomy" id="1769908"/>
    <lineage>
        <taxon>Eukaryota</taxon>
        <taxon>Fungi</taxon>
        <taxon>Dikarya</taxon>
        <taxon>Ascomycota</taxon>
        <taxon>Pezizomycotina</taxon>
        <taxon>Dothideomycetes</taxon>
        <taxon>Pleosporomycetidae</taxon>
        <taxon>Pleosporales</taxon>
        <taxon>Pleosporineae</taxon>
        <taxon>Didymellaceae</taxon>
        <taxon>Didymella</taxon>
    </lineage>
</organism>
<gene>
    <name evidence="2" type="ORF">E8E12_010222</name>
</gene>
<dbReference type="GO" id="GO:0005634">
    <property type="term" value="C:nucleus"/>
    <property type="evidence" value="ECO:0007669"/>
    <property type="project" value="InterPro"/>
</dbReference>
<feature type="region of interest" description="Disordered" evidence="1">
    <location>
        <begin position="546"/>
        <end position="719"/>
    </location>
</feature>
<dbReference type="OrthoDB" id="2420608at2759"/>
<proteinExistence type="predicted"/>
<name>A0A9P5C5W9_9PLEO</name>
<dbReference type="PANTHER" id="PTHR15992">
    <property type="entry name" value="HOLLIDAY JUNCTION RECOGNITION PROTEIN"/>
    <property type="match status" value="1"/>
</dbReference>
<feature type="compositionally biased region" description="Basic residues" evidence="1">
    <location>
        <begin position="681"/>
        <end position="693"/>
    </location>
</feature>
<dbReference type="GO" id="GO:0046982">
    <property type="term" value="F:protein heterodimerization activity"/>
    <property type="evidence" value="ECO:0007669"/>
    <property type="project" value="InterPro"/>
</dbReference>
<dbReference type="GO" id="GO:0042393">
    <property type="term" value="F:histone binding"/>
    <property type="evidence" value="ECO:0007669"/>
    <property type="project" value="InterPro"/>
</dbReference>
<evidence type="ECO:0000313" key="3">
    <source>
        <dbReference type="Proteomes" id="UP000758155"/>
    </source>
</evidence>